<keyword evidence="2" id="KW-1185">Reference proteome</keyword>
<dbReference type="AlphaFoldDB" id="A0A0N4ZWU1"/>
<accession>A0A0N4ZWU1</accession>
<sequence length="308" mass="35315">MNGGPANAEPPYLQPQQILNSKYRIHSMLSAGGFGQVYWATDINTGRYLAIKVEKIGDKFSLLTEEAVIASKLNKSACKKSDRGIRHPIVRLYDYFETPNFKILAMSMCGPNIRELKKATEKDRFTPTTTFWILKKMIDALRVLHEFGWIHRDVKPANFCIGLGKEGAHRLYVVDFGLAKKYINSQGNIREKRNFCSFRGTVRYASLNAHKKKDLSRADDLWSTYYIAVENMLSKLPWRSATDRDEVGQMKQDIDLLTLDYGSYGVPNCFVNLKEHLSNLGFYNEPNYSYLSLSIVSISLLFLKKYDF</sequence>
<dbReference type="InterPro" id="IPR050235">
    <property type="entry name" value="CK1_Ser-Thr_kinase"/>
</dbReference>
<dbReference type="PANTHER" id="PTHR11909">
    <property type="entry name" value="CASEIN KINASE-RELATED"/>
    <property type="match status" value="1"/>
</dbReference>
<name>A0A0N4ZWU1_PARTI</name>
<feature type="domain" description="Protein kinase" evidence="1">
    <location>
        <begin position="23"/>
        <end position="308"/>
    </location>
</feature>
<dbReference type="Proteomes" id="UP000038045">
    <property type="component" value="Unplaced"/>
</dbReference>
<dbReference type="WBParaSite" id="PTRK_0001315700.1">
    <property type="protein sequence ID" value="PTRK_0001315700.1"/>
    <property type="gene ID" value="PTRK_0001315700"/>
</dbReference>
<dbReference type="Gene3D" id="1.10.510.10">
    <property type="entry name" value="Transferase(Phosphotransferase) domain 1"/>
    <property type="match status" value="1"/>
</dbReference>
<evidence type="ECO:0000259" key="1">
    <source>
        <dbReference type="PROSITE" id="PS50011"/>
    </source>
</evidence>
<proteinExistence type="predicted"/>
<dbReference type="GO" id="GO:0005524">
    <property type="term" value="F:ATP binding"/>
    <property type="evidence" value="ECO:0007669"/>
    <property type="project" value="InterPro"/>
</dbReference>
<dbReference type="SMART" id="SM00220">
    <property type="entry name" value="S_TKc"/>
    <property type="match status" value="1"/>
</dbReference>
<organism evidence="2 3">
    <name type="scientific">Parastrongyloides trichosuri</name>
    <name type="common">Possum-specific nematode worm</name>
    <dbReference type="NCBI Taxonomy" id="131310"/>
    <lineage>
        <taxon>Eukaryota</taxon>
        <taxon>Metazoa</taxon>
        <taxon>Ecdysozoa</taxon>
        <taxon>Nematoda</taxon>
        <taxon>Chromadorea</taxon>
        <taxon>Rhabditida</taxon>
        <taxon>Tylenchina</taxon>
        <taxon>Panagrolaimomorpha</taxon>
        <taxon>Strongyloidoidea</taxon>
        <taxon>Strongyloididae</taxon>
        <taxon>Parastrongyloides</taxon>
    </lineage>
</organism>
<protein>
    <submittedName>
        <fullName evidence="3">Protein kinase domain-containing protein</fullName>
    </submittedName>
</protein>
<dbReference type="InterPro" id="IPR000719">
    <property type="entry name" value="Prot_kinase_dom"/>
</dbReference>
<reference evidence="3" key="1">
    <citation type="submission" date="2017-02" db="UniProtKB">
        <authorList>
            <consortium name="WormBaseParasite"/>
        </authorList>
    </citation>
    <scope>IDENTIFICATION</scope>
</reference>
<dbReference type="STRING" id="131310.A0A0N4ZWU1"/>
<dbReference type="GO" id="GO:0004672">
    <property type="term" value="F:protein kinase activity"/>
    <property type="evidence" value="ECO:0007669"/>
    <property type="project" value="InterPro"/>
</dbReference>
<dbReference type="PROSITE" id="PS50011">
    <property type="entry name" value="PROTEIN_KINASE_DOM"/>
    <property type="match status" value="1"/>
</dbReference>
<dbReference type="InterPro" id="IPR011009">
    <property type="entry name" value="Kinase-like_dom_sf"/>
</dbReference>
<evidence type="ECO:0000313" key="3">
    <source>
        <dbReference type="WBParaSite" id="PTRK_0001315700.1"/>
    </source>
</evidence>
<evidence type="ECO:0000313" key="2">
    <source>
        <dbReference type="Proteomes" id="UP000038045"/>
    </source>
</evidence>
<dbReference type="SUPFAM" id="SSF56112">
    <property type="entry name" value="Protein kinase-like (PK-like)"/>
    <property type="match status" value="1"/>
</dbReference>
<dbReference type="Pfam" id="PF00069">
    <property type="entry name" value="Pkinase"/>
    <property type="match status" value="1"/>
</dbReference>